<dbReference type="GO" id="GO:0042720">
    <property type="term" value="C:mitochondrial inner membrane peptidase complex"/>
    <property type="evidence" value="ECO:0007669"/>
    <property type="project" value="TreeGrafter"/>
</dbReference>
<dbReference type="GO" id="GO:0006465">
    <property type="term" value="P:signal peptide processing"/>
    <property type="evidence" value="ECO:0007669"/>
    <property type="project" value="InterPro"/>
</dbReference>
<comment type="caution">
    <text evidence="11">The sequence shown here is derived from an EMBL/GenBank/DDBJ whole genome shotgun (WGS) entry which is preliminary data.</text>
</comment>
<dbReference type="InterPro" id="IPR019533">
    <property type="entry name" value="Peptidase_S26"/>
</dbReference>
<evidence type="ECO:0000256" key="1">
    <source>
        <dbReference type="ARBA" id="ARBA00004273"/>
    </source>
</evidence>
<dbReference type="EMBL" id="JARQZJ010000002">
    <property type="protein sequence ID" value="KAK9869961.1"/>
    <property type="molecule type" value="Genomic_DNA"/>
</dbReference>
<dbReference type="Gene3D" id="2.10.109.10">
    <property type="entry name" value="Umud Fragment, subunit A"/>
    <property type="match status" value="1"/>
</dbReference>
<feature type="domain" description="Peptidase S26" evidence="10">
    <location>
        <begin position="16"/>
        <end position="93"/>
    </location>
</feature>
<evidence type="ECO:0000256" key="9">
    <source>
        <dbReference type="RuleBase" id="RU362041"/>
    </source>
</evidence>
<keyword evidence="5 9" id="KW-0496">Mitochondrion</keyword>
<evidence type="ECO:0000313" key="12">
    <source>
        <dbReference type="Proteomes" id="UP001431783"/>
    </source>
</evidence>
<feature type="active site" evidence="8">
    <location>
        <position position="39"/>
    </location>
</feature>
<comment type="subunit">
    <text evidence="2">Heterodimer of 2 subunits, IMMPL1 and IMMPL2.</text>
</comment>
<gene>
    <name evidence="11" type="ORF">WA026_006059</name>
</gene>
<comment type="similarity">
    <text evidence="7">Belongs to the peptidase S26 family. IMP1 subfamily.</text>
</comment>
<dbReference type="InterPro" id="IPR000223">
    <property type="entry name" value="Pept_S26A_signal_pept_1"/>
</dbReference>
<keyword evidence="6" id="KW-0472">Membrane</keyword>
<name>A0AAW1TP64_9CUCU</name>
<dbReference type="InterPro" id="IPR052064">
    <property type="entry name" value="Mito_IMP1_subunit"/>
</dbReference>
<dbReference type="NCBIfam" id="TIGR02227">
    <property type="entry name" value="sigpep_I_bact"/>
    <property type="match status" value="1"/>
</dbReference>
<dbReference type="GO" id="GO:0004252">
    <property type="term" value="F:serine-type endopeptidase activity"/>
    <property type="evidence" value="ECO:0007669"/>
    <property type="project" value="InterPro"/>
</dbReference>
<organism evidence="11 12">
    <name type="scientific">Henosepilachna vigintioctopunctata</name>
    <dbReference type="NCBI Taxonomy" id="420089"/>
    <lineage>
        <taxon>Eukaryota</taxon>
        <taxon>Metazoa</taxon>
        <taxon>Ecdysozoa</taxon>
        <taxon>Arthropoda</taxon>
        <taxon>Hexapoda</taxon>
        <taxon>Insecta</taxon>
        <taxon>Pterygota</taxon>
        <taxon>Neoptera</taxon>
        <taxon>Endopterygota</taxon>
        <taxon>Coleoptera</taxon>
        <taxon>Polyphaga</taxon>
        <taxon>Cucujiformia</taxon>
        <taxon>Coccinelloidea</taxon>
        <taxon>Coccinellidae</taxon>
        <taxon>Epilachninae</taxon>
        <taxon>Epilachnini</taxon>
        <taxon>Henosepilachna</taxon>
    </lineage>
</organism>
<keyword evidence="9" id="KW-0645">Protease</keyword>
<dbReference type="InterPro" id="IPR036286">
    <property type="entry name" value="LexA/Signal_pep-like_sf"/>
</dbReference>
<evidence type="ECO:0000256" key="7">
    <source>
        <dbReference type="ARBA" id="ARBA00038445"/>
    </source>
</evidence>
<evidence type="ECO:0000256" key="2">
    <source>
        <dbReference type="ARBA" id="ARBA00011805"/>
    </source>
</evidence>
<dbReference type="EC" id="3.4.21.-" evidence="9"/>
<keyword evidence="3 9" id="KW-0999">Mitochondrion inner membrane</keyword>
<evidence type="ECO:0000256" key="3">
    <source>
        <dbReference type="ARBA" id="ARBA00022792"/>
    </source>
</evidence>
<dbReference type="PANTHER" id="PTHR12383">
    <property type="entry name" value="PROTEASE FAMILY S26 MITOCHONDRIAL INNER MEMBRANE PROTEASE-RELATED"/>
    <property type="match status" value="1"/>
</dbReference>
<evidence type="ECO:0000256" key="4">
    <source>
        <dbReference type="ARBA" id="ARBA00022801"/>
    </source>
</evidence>
<evidence type="ECO:0000313" key="11">
    <source>
        <dbReference type="EMBL" id="KAK9869961.1"/>
    </source>
</evidence>
<dbReference type="PANTHER" id="PTHR12383:SF16">
    <property type="entry name" value="MITOCHONDRIAL INNER MEMBRANE PROTEASE SUBUNIT 1"/>
    <property type="match status" value="1"/>
</dbReference>
<keyword evidence="4 9" id="KW-0378">Hydrolase</keyword>
<dbReference type="CDD" id="cd06530">
    <property type="entry name" value="S26_SPase_I"/>
    <property type="match status" value="1"/>
</dbReference>
<evidence type="ECO:0000256" key="6">
    <source>
        <dbReference type="ARBA" id="ARBA00023136"/>
    </source>
</evidence>
<comment type="subcellular location">
    <subcellularLocation>
        <location evidence="1 9">Mitochondrion inner membrane</location>
    </subcellularLocation>
</comment>
<dbReference type="AlphaFoldDB" id="A0AAW1TP64"/>
<keyword evidence="12" id="KW-1185">Reference proteome</keyword>
<dbReference type="Proteomes" id="UP001431783">
    <property type="component" value="Unassembled WGS sequence"/>
</dbReference>
<dbReference type="GO" id="GO:0006627">
    <property type="term" value="P:protein processing involved in protein targeting to mitochondrion"/>
    <property type="evidence" value="ECO:0007669"/>
    <property type="project" value="TreeGrafter"/>
</dbReference>
<proteinExistence type="inferred from homology"/>
<evidence type="ECO:0000259" key="10">
    <source>
        <dbReference type="Pfam" id="PF10502"/>
    </source>
</evidence>
<evidence type="ECO:0000256" key="5">
    <source>
        <dbReference type="ARBA" id="ARBA00023128"/>
    </source>
</evidence>
<evidence type="ECO:0000256" key="8">
    <source>
        <dbReference type="PIRSR" id="PIRSR600223-1"/>
    </source>
</evidence>
<dbReference type="SUPFAM" id="SSF51306">
    <property type="entry name" value="LexA/Signal peptidase"/>
    <property type="match status" value="1"/>
</dbReference>
<accession>A0AAW1TP64</accession>
<feature type="active site" evidence="8">
    <location>
        <position position="82"/>
    </location>
</feature>
<dbReference type="Pfam" id="PF10502">
    <property type="entry name" value="Peptidase_S26"/>
    <property type="match status" value="2"/>
</dbReference>
<protein>
    <recommendedName>
        <fullName evidence="9">Mitochondrial inner membrane protease subunit</fullName>
        <ecNumber evidence="9">3.4.21.-</ecNumber>
    </recommendedName>
</protein>
<sequence length="147" mass="16569">MRQFLKKVASSAGFVIQYGCVVHCVFRYIGDLVLCSGPSMEPSIISNDIILTEHITPRFRQIKRGDIVIAKCPYNPQQNICKRVRGLPGDKIYTNFGRTEIVPIGHMWLEGDNSSNSTDSRNYGAVPEGLIRSRAVMKIYPLKFFNS</sequence>
<dbReference type="PRINTS" id="PR00727">
    <property type="entry name" value="LEADERPTASE"/>
</dbReference>
<feature type="domain" description="Peptidase S26" evidence="10">
    <location>
        <begin position="99"/>
        <end position="139"/>
    </location>
</feature>
<reference evidence="11 12" key="1">
    <citation type="submission" date="2023-03" db="EMBL/GenBank/DDBJ databases">
        <title>Genome insight into feeding habits of ladybird beetles.</title>
        <authorList>
            <person name="Li H.-S."/>
            <person name="Huang Y.-H."/>
            <person name="Pang H."/>
        </authorList>
    </citation>
    <scope>NUCLEOTIDE SEQUENCE [LARGE SCALE GENOMIC DNA]</scope>
    <source>
        <strain evidence="11">SYSU_2023b</strain>
        <tissue evidence="11">Whole body</tissue>
    </source>
</reference>